<evidence type="ECO:0000256" key="4">
    <source>
        <dbReference type="ARBA" id="ARBA00013213"/>
    </source>
</evidence>
<dbReference type="Pfam" id="PF00742">
    <property type="entry name" value="Homoserine_dh"/>
    <property type="match status" value="1"/>
</dbReference>
<dbReference type="NCBIfam" id="NF004976">
    <property type="entry name" value="PRK06349.1"/>
    <property type="match status" value="1"/>
</dbReference>
<dbReference type="GO" id="GO:0004412">
    <property type="term" value="F:homoserine dehydrogenase activity"/>
    <property type="evidence" value="ECO:0007669"/>
    <property type="project" value="UniProtKB-EC"/>
</dbReference>
<comment type="pathway">
    <text evidence="1 10">Amino-acid biosynthesis; L-threonine biosynthesis; L-threonine from L-aspartate: step 3/5.</text>
</comment>
<comment type="similarity">
    <text evidence="3 11">Belongs to the homoserine dehydrogenase family.</text>
</comment>
<comment type="catalytic activity">
    <reaction evidence="10">
        <text>L-homoserine + NADP(+) = L-aspartate 4-semialdehyde + NADPH + H(+)</text>
        <dbReference type="Rhea" id="RHEA:15761"/>
        <dbReference type="ChEBI" id="CHEBI:15378"/>
        <dbReference type="ChEBI" id="CHEBI:57476"/>
        <dbReference type="ChEBI" id="CHEBI:57783"/>
        <dbReference type="ChEBI" id="CHEBI:58349"/>
        <dbReference type="ChEBI" id="CHEBI:537519"/>
        <dbReference type="EC" id="1.1.1.3"/>
    </reaction>
</comment>
<keyword evidence="15" id="KW-1185">Reference proteome</keyword>
<dbReference type="InterPro" id="IPR019811">
    <property type="entry name" value="HDH_CS"/>
</dbReference>
<dbReference type="SUPFAM" id="SSF51735">
    <property type="entry name" value="NAD(P)-binding Rossmann-fold domains"/>
    <property type="match status" value="1"/>
</dbReference>
<evidence type="ECO:0000256" key="11">
    <source>
        <dbReference type="RuleBase" id="RU004171"/>
    </source>
</evidence>
<dbReference type="RefSeq" id="WP_350411420.1">
    <property type="nucleotide sequence ID" value="NZ_JBEOKT010000004.1"/>
</dbReference>
<proteinExistence type="inferred from homology"/>
<dbReference type="EC" id="1.1.1.3" evidence="4 10"/>
<evidence type="ECO:0000259" key="13">
    <source>
        <dbReference type="Pfam" id="PF03447"/>
    </source>
</evidence>
<dbReference type="Pfam" id="PF03447">
    <property type="entry name" value="NAD_binding_3"/>
    <property type="match status" value="1"/>
</dbReference>
<dbReference type="PANTHER" id="PTHR43331">
    <property type="entry name" value="HOMOSERINE DEHYDROGENASE"/>
    <property type="match status" value="1"/>
</dbReference>
<dbReference type="InterPro" id="IPR036291">
    <property type="entry name" value="NAD(P)-bd_dom_sf"/>
</dbReference>
<evidence type="ECO:0000313" key="14">
    <source>
        <dbReference type="EMBL" id="MER2997059.1"/>
    </source>
</evidence>
<evidence type="ECO:0000256" key="5">
    <source>
        <dbReference type="ARBA" id="ARBA00013376"/>
    </source>
</evidence>
<evidence type="ECO:0000256" key="3">
    <source>
        <dbReference type="ARBA" id="ARBA00006753"/>
    </source>
</evidence>
<feature type="domain" description="Homoserine dehydrogenase catalytic" evidence="12">
    <location>
        <begin position="132"/>
        <end position="310"/>
    </location>
</feature>
<dbReference type="SUPFAM" id="SSF55347">
    <property type="entry name" value="Glyceraldehyde-3-phosphate dehydrogenase-like, C-terminal domain"/>
    <property type="match status" value="1"/>
</dbReference>
<dbReference type="InterPro" id="IPR001342">
    <property type="entry name" value="HDH_cat"/>
</dbReference>
<dbReference type="InterPro" id="IPR005106">
    <property type="entry name" value="Asp/hSer_DH_NAD-bd"/>
</dbReference>
<dbReference type="Gene3D" id="3.40.50.720">
    <property type="entry name" value="NAD(P)-binding Rossmann-like Domain"/>
    <property type="match status" value="1"/>
</dbReference>
<evidence type="ECO:0000256" key="8">
    <source>
        <dbReference type="ARBA" id="ARBA00023002"/>
    </source>
</evidence>
<sequence>MKNKPSNIRLGIFGFGCVGQGLYDVLQTIEQAGIEVAPICVKDKEKPRSLPASAFTYNPQDLLQDESITLFAELISDADEAYSIVKQALVAGKTIVSANKKMLATHLPELIKLQQNYNGTLLYEAAVGGSIPIIRTLESYYSSETLQRVSGILNGSSNYILSKMESEGLSYSLALQQAQKLGFAEADPTLDVGGFDTVNKLSLIAAHAFGVTVKPELILRFGIDVVGEEDLEAAATIEARIRLVAFAEVNPFNELNLHVLPTFVPAQRELYHVVNETNGVTIDPVFAGEQFIKGRGAGSHPTGSAVWADVSAAISGYRYAYRKTKIKTIVLNQDKKITIYLRCPGGASLPEAAWENLVKIQETGEATSFTADISVKELQSIQTDLAANHIFIAQIAAEQAVNIALKLKQKAEVAYS</sequence>
<keyword evidence="7 10" id="KW-0791">Threonine biosynthesis</keyword>
<feature type="domain" description="Aspartate/homoserine dehydrogenase NAD-binding" evidence="13">
    <location>
        <begin position="14"/>
        <end position="124"/>
    </location>
</feature>
<comment type="pathway">
    <text evidence="2 10">Amino-acid biosynthesis; L-methionine biosynthesis via de novo pathway; L-homoserine from L-aspartate: step 3/3.</text>
</comment>
<evidence type="ECO:0000313" key="15">
    <source>
        <dbReference type="Proteomes" id="UP001476807"/>
    </source>
</evidence>
<evidence type="ECO:0000256" key="6">
    <source>
        <dbReference type="ARBA" id="ARBA00022605"/>
    </source>
</evidence>
<evidence type="ECO:0000256" key="10">
    <source>
        <dbReference type="RuleBase" id="RU000579"/>
    </source>
</evidence>
<dbReference type="Proteomes" id="UP001476807">
    <property type="component" value="Unassembled WGS sequence"/>
</dbReference>
<protein>
    <recommendedName>
        <fullName evidence="5 10">Homoserine dehydrogenase</fullName>
        <ecNumber evidence="4 10">1.1.1.3</ecNumber>
    </recommendedName>
</protein>
<gene>
    <name evidence="14" type="ORF">ABS362_05840</name>
</gene>
<dbReference type="PROSITE" id="PS01042">
    <property type="entry name" value="HOMOSER_DHGENASE"/>
    <property type="match status" value="1"/>
</dbReference>
<evidence type="ECO:0000259" key="12">
    <source>
        <dbReference type="Pfam" id="PF00742"/>
    </source>
</evidence>
<evidence type="ECO:0000256" key="9">
    <source>
        <dbReference type="ARBA" id="ARBA00023167"/>
    </source>
</evidence>
<accession>A0ABV1RRP7</accession>
<keyword evidence="10" id="KW-0521">NADP</keyword>
<dbReference type="Gene3D" id="3.30.360.10">
    <property type="entry name" value="Dihydrodipicolinate Reductase, domain 2"/>
    <property type="match status" value="1"/>
</dbReference>
<reference evidence="14 15" key="1">
    <citation type="submission" date="2024-06" db="EMBL/GenBank/DDBJ databases">
        <title>Pontibacter populi HYL7-15.</title>
        <authorList>
            <person name="Kim M.K."/>
        </authorList>
    </citation>
    <scope>NUCLEOTIDE SEQUENCE [LARGE SCALE GENOMIC DNA]</scope>
    <source>
        <strain evidence="14 15">HYL7-15</strain>
    </source>
</reference>
<dbReference type="EMBL" id="JBEOKT010000004">
    <property type="protein sequence ID" value="MER2997059.1"/>
    <property type="molecule type" value="Genomic_DNA"/>
</dbReference>
<name>A0ABV1RRP7_9BACT</name>
<dbReference type="Gene3D" id="3.30.70.260">
    <property type="match status" value="1"/>
</dbReference>
<evidence type="ECO:0000256" key="1">
    <source>
        <dbReference type="ARBA" id="ARBA00005056"/>
    </source>
</evidence>
<organism evidence="14 15">
    <name type="scientific">Pontibacter populi</name>
    <dbReference type="NCBI Taxonomy" id="890055"/>
    <lineage>
        <taxon>Bacteria</taxon>
        <taxon>Pseudomonadati</taxon>
        <taxon>Bacteroidota</taxon>
        <taxon>Cytophagia</taxon>
        <taxon>Cytophagales</taxon>
        <taxon>Hymenobacteraceae</taxon>
        <taxon>Pontibacter</taxon>
    </lineage>
</organism>
<evidence type="ECO:0000256" key="2">
    <source>
        <dbReference type="ARBA" id="ARBA00005062"/>
    </source>
</evidence>
<comment type="caution">
    <text evidence="14">The sequence shown here is derived from an EMBL/GenBank/DDBJ whole genome shotgun (WGS) entry which is preliminary data.</text>
</comment>
<keyword evidence="6 10" id="KW-0028">Amino-acid biosynthesis</keyword>
<evidence type="ECO:0000256" key="7">
    <source>
        <dbReference type="ARBA" id="ARBA00022697"/>
    </source>
</evidence>
<keyword evidence="9 10" id="KW-0486">Methionine biosynthesis</keyword>
<keyword evidence="8 10" id="KW-0560">Oxidoreductase</keyword>
<dbReference type="PANTHER" id="PTHR43331:SF1">
    <property type="entry name" value="HOMOSERINE DEHYDROGENASE"/>
    <property type="match status" value="1"/>
</dbReference>